<gene>
    <name evidence="1" type="ORF">AAFF_G00268070</name>
</gene>
<sequence>MQFKKVDNGRKIFEEKREELKTVATVTTWRERGEGCVVEKGVECRVWGWGKRGRREEVKAVQAVSEHPGMVTGGSRPSAGCARRLTQRGIEKALRRKQQIVPKRDKWVVRSHAHPGAEAARCRAKATLTSLIYNPINTSEPIIIIIQAHSRYTADAKRHLKSA</sequence>
<evidence type="ECO:0000313" key="1">
    <source>
        <dbReference type="EMBL" id="KAJ8407763.1"/>
    </source>
</evidence>
<dbReference type="EMBL" id="JAINUG010000037">
    <property type="protein sequence ID" value="KAJ8407763.1"/>
    <property type="molecule type" value="Genomic_DNA"/>
</dbReference>
<dbReference type="AlphaFoldDB" id="A0AAD7STA1"/>
<proteinExistence type="predicted"/>
<reference evidence="1" key="1">
    <citation type="journal article" date="2023" name="Science">
        <title>Genome structures resolve the early diversification of teleost fishes.</title>
        <authorList>
            <person name="Parey E."/>
            <person name="Louis A."/>
            <person name="Montfort J."/>
            <person name="Bouchez O."/>
            <person name="Roques C."/>
            <person name="Iampietro C."/>
            <person name="Lluch J."/>
            <person name="Castinel A."/>
            <person name="Donnadieu C."/>
            <person name="Desvignes T."/>
            <person name="Floi Bucao C."/>
            <person name="Jouanno E."/>
            <person name="Wen M."/>
            <person name="Mejri S."/>
            <person name="Dirks R."/>
            <person name="Jansen H."/>
            <person name="Henkel C."/>
            <person name="Chen W.J."/>
            <person name="Zahm M."/>
            <person name="Cabau C."/>
            <person name="Klopp C."/>
            <person name="Thompson A.W."/>
            <person name="Robinson-Rechavi M."/>
            <person name="Braasch I."/>
            <person name="Lecointre G."/>
            <person name="Bobe J."/>
            <person name="Postlethwait J.H."/>
            <person name="Berthelot C."/>
            <person name="Roest Crollius H."/>
            <person name="Guiguen Y."/>
        </authorList>
    </citation>
    <scope>NUCLEOTIDE SEQUENCE</scope>
    <source>
        <strain evidence="1">NC1722</strain>
    </source>
</reference>
<evidence type="ECO:0000313" key="2">
    <source>
        <dbReference type="Proteomes" id="UP001221898"/>
    </source>
</evidence>
<name>A0AAD7STA1_9TELE</name>
<comment type="caution">
    <text evidence="1">The sequence shown here is derived from an EMBL/GenBank/DDBJ whole genome shotgun (WGS) entry which is preliminary data.</text>
</comment>
<accession>A0AAD7STA1</accession>
<protein>
    <submittedName>
        <fullName evidence="1">Uncharacterized protein</fullName>
    </submittedName>
</protein>
<organism evidence="1 2">
    <name type="scientific">Aldrovandia affinis</name>
    <dbReference type="NCBI Taxonomy" id="143900"/>
    <lineage>
        <taxon>Eukaryota</taxon>
        <taxon>Metazoa</taxon>
        <taxon>Chordata</taxon>
        <taxon>Craniata</taxon>
        <taxon>Vertebrata</taxon>
        <taxon>Euteleostomi</taxon>
        <taxon>Actinopterygii</taxon>
        <taxon>Neopterygii</taxon>
        <taxon>Teleostei</taxon>
        <taxon>Notacanthiformes</taxon>
        <taxon>Halosauridae</taxon>
        <taxon>Aldrovandia</taxon>
    </lineage>
</organism>
<dbReference type="Proteomes" id="UP001221898">
    <property type="component" value="Unassembled WGS sequence"/>
</dbReference>
<keyword evidence="2" id="KW-1185">Reference proteome</keyword>